<dbReference type="PANTHER" id="PTHR10933">
    <property type="entry name" value="IMMUNOGLOBULIN-BINDING PROTEIN 1"/>
    <property type="match status" value="1"/>
</dbReference>
<feature type="compositionally biased region" description="Basic residues" evidence="1">
    <location>
        <begin position="64"/>
        <end position="73"/>
    </location>
</feature>
<feature type="compositionally biased region" description="Polar residues" evidence="1">
    <location>
        <begin position="74"/>
        <end position="83"/>
    </location>
</feature>
<gene>
    <name evidence="2" type="ORF">R3W88_030576</name>
</gene>
<dbReference type="InterPro" id="IPR038511">
    <property type="entry name" value="TAP42/TAP46-like_sf"/>
</dbReference>
<comment type="caution">
    <text evidence="2">The sequence shown here is derived from an EMBL/GenBank/DDBJ whole genome shotgun (WGS) entry which is preliminary data.</text>
</comment>
<evidence type="ECO:0000313" key="3">
    <source>
        <dbReference type="Proteomes" id="UP001311915"/>
    </source>
</evidence>
<proteinExistence type="predicted"/>
<evidence type="ECO:0000313" key="2">
    <source>
        <dbReference type="EMBL" id="KAK4725659.1"/>
    </source>
</evidence>
<organism evidence="2 3">
    <name type="scientific">Solanum pinnatisectum</name>
    <name type="common">tansyleaf nightshade</name>
    <dbReference type="NCBI Taxonomy" id="50273"/>
    <lineage>
        <taxon>Eukaryota</taxon>
        <taxon>Viridiplantae</taxon>
        <taxon>Streptophyta</taxon>
        <taxon>Embryophyta</taxon>
        <taxon>Tracheophyta</taxon>
        <taxon>Spermatophyta</taxon>
        <taxon>Magnoliopsida</taxon>
        <taxon>eudicotyledons</taxon>
        <taxon>Gunneridae</taxon>
        <taxon>Pentapetalae</taxon>
        <taxon>asterids</taxon>
        <taxon>lamiids</taxon>
        <taxon>Solanales</taxon>
        <taxon>Solanaceae</taxon>
        <taxon>Solanoideae</taxon>
        <taxon>Solaneae</taxon>
        <taxon>Solanum</taxon>
    </lineage>
</organism>
<reference evidence="2 3" key="1">
    <citation type="submission" date="2023-10" db="EMBL/GenBank/DDBJ databases">
        <title>Genome-Wide Identification Analysis in wild type Solanum Pinnatisectum Reveals Some Genes Defensing Phytophthora Infestans.</title>
        <authorList>
            <person name="Sun C."/>
        </authorList>
    </citation>
    <scope>NUCLEOTIDE SEQUENCE [LARGE SCALE GENOMIC DNA]</scope>
    <source>
        <strain evidence="2">LQN</strain>
        <tissue evidence="2">Leaf</tissue>
    </source>
</reference>
<dbReference type="EMBL" id="JAWPEI010000005">
    <property type="protein sequence ID" value="KAK4725659.1"/>
    <property type="molecule type" value="Genomic_DNA"/>
</dbReference>
<dbReference type="PANTHER" id="PTHR10933:SF9">
    <property type="entry name" value="IMMUNOGLOBULIN-BINDING PROTEIN 1"/>
    <property type="match status" value="1"/>
</dbReference>
<sequence>MGELKMQEMSLPALFEQARNIHTIASESSVDREFISFCETTELVPEEEMETSKQGGANTFADRRAKKERRGRSTKASSLSTPVESGEDDGLDVDGDKEREISKHPCLCHAFDLLEMLNKEEEILSAIKEKQLQDGEKEFSQLVLDERTKKVETWHRDAAARAPYTKTAAPITCATFAQDVIEGRDNVSQAHEHKHKPLIFGPASLVGRNPTTEREKIAAQVFQPHYRLATMSIE</sequence>
<dbReference type="GO" id="GO:0051721">
    <property type="term" value="F:protein phosphatase 2A binding"/>
    <property type="evidence" value="ECO:0007669"/>
    <property type="project" value="TreeGrafter"/>
</dbReference>
<name>A0AAV9LM55_9SOLN</name>
<dbReference type="Proteomes" id="UP001311915">
    <property type="component" value="Unassembled WGS sequence"/>
</dbReference>
<evidence type="ECO:0000256" key="1">
    <source>
        <dbReference type="SAM" id="MobiDB-lite"/>
    </source>
</evidence>
<protein>
    <submittedName>
        <fullName evidence="2">Uncharacterized protein</fullName>
    </submittedName>
</protein>
<dbReference type="Gene3D" id="1.25.40.540">
    <property type="entry name" value="TAP42-like family"/>
    <property type="match status" value="1"/>
</dbReference>
<dbReference type="AlphaFoldDB" id="A0AAV9LM55"/>
<keyword evidence="3" id="KW-1185">Reference proteome</keyword>
<dbReference type="Pfam" id="PF04177">
    <property type="entry name" value="TAP42"/>
    <property type="match status" value="1"/>
</dbReference>
<accession>A0AAV9LM55</accession>
<dbReference type="GO" id="GO:0009966">
    <property type="term" value="P:regulation of signal transduction"/>
    <property type="evidence" value="ECO:0007669"/>
    <property type="project" value="InterPro"/>
</dbReference>
<feature type="region of interest" description="Disordered" evidence="1">
    <location>
        <begin position="45"/>
        <end position="94"/>
    </location>
</feature>
<dbReference type="GO" id="GO:0005829">
    <property type="term" value="C:cytosol"/>
    <property type="evidence" value="ECO:0007669"/>
    <property type="project" value="TreeGrafter"/>
</dbReference>
<dbReference type="GO" id="GO:0035303">
    <property type="term" value="P:regulation of dephosphorylation"/>
    <property type="evidence" value="ECO:0007669"/>
    <property type="project" value="TreeGrafter"/>
</dbReference>
<dbReference type="InterPro" id="IPR007304">
    <property type="entry name" value="TAP46-like"/>
</dbReference>